<gene>
    <name evidence="1" type="ORF">RIMI_LOCUS2687084</name>
</gene>
<proteinExistence type="predicted"/>
<reference evidence="1" key="1">
    <citation type="submission" date="2023-07" db="EMBL/GenBank/DDBJ databases">
        <authorList>
            <person name="Stuckert A."/>
        </authorList>
    </citation>
    <scope>NUCLEOTIDE SEQUENCE</scope>
</reference>
<name>A0ABN9L0M9_9NEOB</name>
<keyword evidence="2" id="KW-1185">Reference proteome</keyword>
<evidence type="ECO:0000313" key="2">
    <source>
        <dbReference type="Proteomes" id="UP001176940"/>
    </source>
</evidence>
<comment type="caution">
    <text evidence="1">The sequence shown here is derived from an EMBL/GenBank/DDBJ whole genome shotgun (WGS) entry which is preliminary data.</text>
</comment>
<organism evidence="1 2">
    <name type="scientific">Ranitomeya imitator</name>
    <name type="common">mimic poison frog</name>
    <dbReference type="NCBI Taxonomy" id="111125"/>
    <lineage>
        <taxon>Eukaryota</taxon>
        <taxon>Metazoa</taxon>
        <taxon>Chordata</taxon>
        <taxon>Craniata</taxon>
        <taxon>Vertebrata</taxon>
        <taxon>Euteleostomi</taxon>
        <taxon>Amphibia</taxon>
        <taxon>Batrachia</taxon>
        <taxon>Anura</taxon>
        <taxon>Neobatrachia</taxon>
        <taxon>Hyloidea</taxon>
        <taxon>Dendrobatidae</taxon>
        <taxon>Dendrobatinae</taxon>
        <taxon>Ranitomeya</taxon>
    </lineage>
</organism>
<accession>A0ABN9L0M9</accession>
<evidence type="ECO:0000313" key="1">
    <source>
        <dbReference type="EMBL" id="CAJ0926117.1"/>
    </source>
</evidence>
<protein>
    <submittedName>
        <fullName evidence="1">Uncharacterized protein</fullName>
    </submittedName>
</protein>
<dbReference type="EMBL" id="CAUEEQ010003836">
    <property type="protein sequence ID" value="CAJ0926117.1"/>
    <property type="molecule type" value="Genomic_DNA"/>
</dbReference>
<dbReference type="Proteomes" id="UP001176940">
    <property type="component" value="Unassembled WGS sequence"/>
</dbReference>
<sequence>MLLGRETPNVTDSHPFERLFQHPGRLSESGEWSLNSQELQDTLDRPLSHSSAKLVGIPPYAVMEGQRGNLRMPSWKVPRNQITGVNDGFRLAFRYECAERTLFRVRREEGETDEEFLDEELPEFHPKPHQPVDASCSLM</sequence>